<dbReference type="GO" id="GO:0003713">
    <property type="term" value="F:transcription coactivator activity"/>
    <property type="evidence" value="ECO:0007669"/>
    <property type="project" value="TreeGrafter"/>
</dbReference>
<dbReference type="GO" id="GO:0000124">
    <property type="term" value="C:SAGA complex"/>
    <property type="evidence" value="ECO:0007669"/>
    <property type="project" value="TreeGrafter"/>
</dbReference>
<dbReference type="AlphaFoldDB" id="A0A899FYH5"/>
<evidence type="ECO:0000256" key="2">
    <source>
        <dbReference type="ARBA" id="ARBA00023015"/>
    </source>
</evidence>
<sequence length="336" mass="38590">MSRIDIDSLLKKMQMALKTKWTQYQIIVADFISGKMNKEEFDQQINSVLEKKYLVHLHNEILLTIYANAMCDPPEKSCIFGWTKKKKEYQRLRVNDQRKELKSEIMGLHYRDRLRIKSIKKDSPGRSLIPSNTLFESRIAKLPKIPLFKDKIFTAHYASDIQRGYHVPLSCDSMEIPDIDGLRERSLAIALESGLIGGLKEGVPEIILAGLEYHLKNVLAIVIAKVRFQNFRGSTYTENLNNFILLNPNKPRRKQEVKKYSSLTIQELGLAFQLAPFSLVETPPPITRIWATTLTNNATYQDNKVEETILNVIKENPSCKKRFELALVLDELLAGV</sequence>
<name>A0A899FYH5_9ASCO</name>
<organism evidence="5 6">
    <name type="scientific">Pneumocystis wakefieldiae</name>
    <dbReference type="NCBI Taxonomy" id="38082"/>
    <lineage>
        <taxon>Eukaryota</taxon>
        <taxon>Fungi</taxon>
        <taxon>Dikarya</taxon>
        <taxon>Ascomycota</taxon>
        <taxon>Taphrinomycotina</taxon>
        <taxon>Pneumocystomycetes</taxon>
        <taxon>Pneumocystaceae</taxon>
        <taxon>Pneumocystis</taxon>
    </lineage>
</organism>
<evidence type="ECO:0000256" key="4">
    <source>
        <dbReference type="ARBA" id="ARBA00023242"/>
    </source>
</evidence>
<keyword evidence="6" id="KW-1185">Reference proteome</keyword>
<keyword evidence="2" id="KW-0805">Transcription regulation</keyword>
<evidence type="ECO:0000313" key="6">
    <source>
        <dbReference type="Proteomes" id="UP000663699"/>
    </source>
</evidence>
<gene>
    <name evidence="5" type="ORF">MERGE_002357</name>
</gene>
<dbReference type="GO" id="GO:0006357">
    <property type="term" value="P:regulation of transcription by RNA polymerase II"/>
    <property type="evidence" value="ECO:0007669"/>
    <property type="project" value="TreeGrafter"/>
</dbReference>
<proteinExistence type="predicted"/>
<dbReference type="InterPro" id="IPR024738">
    <property type="entry name" value="Hfi1/Tada1"/>
</dbReference>
<dbReference type="Proteomes" id="UP000663699">
    <property type="component" value="Chromosome 5"/>
</dbReference>
<dbReference type="Pfam" id="PF12767">
    <property type="entry name" value="SAGA-Tad1"/>
    <property type="match status" value="1"/>
</dbReference>
<evidence type="ECO:0000256" key="1">
    <source>
        <dbReference type="ARBA" id="ARBA00004123"/>
    </source>
</evidence>
<dbReference type="CDD" id="cd22933">
    <property type="entry name" value="HFD_HFI1"/>
    <property type="match status" value="1"/>
</dbReference>
<protein>
    <submittedName>
        <fullName evidence="5">Uncharacterized protein</fullName>
    </submittedName>
</protein>
<dbReference type="OrthoDB" id="10264870at2759"/>
<dbReference type="PANTHER" id="PTHR21277:SF5">
    <property type="entry name" value="TRANSCRIPTIONAL ADAPTER 1"/>
    <property type="match status" value="1"/>
</dbReference>
<keyword evidence="4" id="KW-0539">Nucleus</keyword>
<keyword evidence="3" id="KW-0804">Transcription</keyword>
<dbReference type="PANTHER" id="PTHR21277">
    <property type="entry name" value="TRANSCRIPTIONAL ADAPTER 1"/>
    <property type="match status" value="1"/>
</dbReference>
<accession>A0A899FYH5</accession>
<dbReference type="EMBL" id="CP054536">
    <property type="protein sequence ID" value="QSL65052.1"/>
    <property type="molecule type" value="Genomic_DNA"/>
</dbReference>
<evidence type="ECO:0000313" key="5">
    <source>
        <dbReference type="EMBL" id="QSL65052.1"/>
    </source>
</evidence>
<dbReference type="GO" id="GO:0005634">
    <property type="term" value="C:nucleus"/>
    <property type="evidence" value="ECO:0007669"/>
    <property type="project" value="UniProtKB-SubCell"/>
</dbReference>
<evidence type="ECO:0000256" key="3">
    <source>
        <dbReference type="ARBA" id="ARBA00023163"/>
    </source>
</evidence>
<reference evidence="5" key="1">
    <citation type="submission" date="2020-06" db="EMBL/GenBank/DDBJ databases">
        <title>Genomes of multiple members of Pneumocystis genus reveal paths to human pathogen Pneumocystis jirovecii.</title>
        <authorList>
            <person name="Cisse O.H."/>
            <person name="Ma L."/>
            <person name="Dekker J."/>
            <person name="Khil P."/>
            <person name="Jo J."/>
            <person name="Brenchley J."/>
            <person name="Blair R."/>
            <person name="Pahar B."/>
            <person name="Chabe M."/>
            <person name="Van Rompay K.A."/>
            <person name="Keesler R."/>
            <person name="Sukura A."/>
            <person name="Hirsch V."/>
            <person name="Kutty G."/>
            <person name="Liu Y."/>
            <person name="Peng L."/>
            <person name="Chen J."/>
            <person name="Song J."/>
            <person name="Weissenbacher-Lang C."/>
            <person name="Xu J."/>
            <person name="Upham N.S."/>
            <person name="Stajich J.E."/>
            <person name="Cuomo C.A."/>
            <person name="Cushion M.T."/>
            <person name="Kovacs J.A."/>
        </authorList>
    </citation>
    <scope>NUCLEOTIDE SEQUENCE</scope>
    <source>
        <strain evidence="5">2A</strain>
    </source>
</reference>
<comment type="subcellular location">
    <subcellularLocation>
        <location evidence="1">Nucleus</location>
    </subcellularLocation>
</comment>